<gene>
    <name evidence="1" type="ORF">FALBO_197</name>
</gene>
<dbReference type="Proteomes" id="UP000554235">
    <property type="component" value="Unassembled WGS sequence"/>
</dbReference>
<dbReference type="EMBL" id="JAADYS010000024">
    <property type="protein sequence ID" value="KAF4472908.1"/>
    <property type="molecule type" value="Genomic_DNA"/>
</dbReference>
<comment type="caution">
    <text evidence="1">The sequence shown here is derived from an EMBL/GenBank/DDBJ whole genome shotgun (WGS) entry which is preliminary data.</text>
</comment>
<dbReference type="AlphaFoldDB" id="A0A8H4PHB1"/>
<accession>A0A8H4PHB1</accession>
<keyword evidence="2" id="KW-1185">Reference proteome</keyword>
<proteinExistence type="predicted"/>
<evidence type="ECO:0000313" key="2">
    <source>
        <dbReference type="Proteomes" id="UP000554235"/>
    </source>
</evidence>
<protein>
    <submittedName>
        <fullName evidence="1">Uncharacterized protein</fullName>
    </submittedName>
</protein>
<sequence>MASCMLVTTRGITIEITYRARRLPVVAHGRSHGVALSHNHASVRRRWTDNAETIHLTPYANMNPDDLSGVETEIVNIKNEFPIRGALVNGPPIEDEAVIQYIYPGSRVVDGGLTYSVY</sequence>
<evidence type="ECO:0000313" key="1">
    <source>
        <dbReference type="EMBL" id="KAF4472908.1"/>
    </source>
</evidence>
<organism evidence="1 2">
    <name type="scientific">Fusarium albosuccineum</name>
    <dbReference type="NCBI Taxonomy" id="1237068"/>
    <lineage>
        <taxon>Eukaryota</taxon>
        <taxon>Fungi</taxon>
        <taxon>Dikarya</taxon>
        <taxon>Ascomycota</taxon>
        <taxon>Pezizomycotina</taxon>
        <taxon>Sordariomycetes</taxon>
        <taxon>Hypocreomycetidae</taxon>
        <taxon>Hypocreales</taxon>
        <taxon>Nectriaceae</taxon>
        <taxon>Fusarium</taxon>
        <taxon>Fusarium decemcellulare species complex</taxon>
    </lineage>
</organism>
<reference evidence="1 2" key="1">
    <citation type="submission" date="2020-01" db="EMBL/GenBank/DDBJ databases">
        <title>Identification and distribution of gene clusters putatively required for synthesis of sphingolipid metabolism inhibitors in phylogenetically diverse species of the filamentous fungus Fusarium.</title>
        <authorList>
            <person name="Kim H.-S."/>
            <person name="Busman M."/>
            <person name="Brown D.W."/>
            <person name="Divon H."/>
            <person name="Uhlig S."/>
            <person name="Proctor R.H."/>
        </authorList>
    </citation>
    <scope>NUCLEOTIDE SEQUENCE [LARGE SCALE GENOMIC DNA]</scope>
    <source>
        <strain evidence="1 2">NRRL 20459</strain>
    </source>
</reference>
<name>A0A8H4PHB1_9HYPO</name>